<sequence length="123" mass="13600">MASVLIVDDEDQIRTLMRAALERAGFQVQEAADGKEALACYRQQPFDLVIMDILMPDQDGLESIIQLRREFPAVKVIAITGGSDMIGVLNFLEVARMLGARRTLQKPFDLAALVEAAESELVH</sequence>
<dbReference type="InterPro" id="IPR050595">
    <property type="entry name" value="Bact_response_regulator"/>
</dbReference>
<dbReference type="PANTHER" id="PTHR44591:SF23">
    <property type="entry name" value="CHEY SUBFAMILY"/>
    <property type="match status" value="1"/>
</dbReference>
<name>A0AA86T1F2_9BACT</name>
<dbReference type="SUPFAM" id="SSF52172">
    <property type="entry name" value="CheY-like"/>
    <property type="match status" value="1"/>
</dbReference>
<dbReference type="Proteomes" id="UP001179121">
    <property type="component" value="Chromosome"/>
</dbReference>
<dbReference type="AlphaFoldDB" id="A0AA86T1F2"/>
<proteinExistence type="predicted"/>
<keyword evidence="5" id="KW-1185">Reference proteome</keyword>
<dbReference type="Pfam" id="PF00072">
    <property type="entry name" value="Response_reg"/>
    <property type="match status" value="1"/>
</dbReference>
<dbReference type="InterPro" id="IPR011006">
    <property type="entry name" value="CheY-like_superfamily"/>
</dbReference>
<dbReference type="GO" id="GO:0000160">
    <property type="term" value="P:phosphorelay signal transduction system"/>
    <property type="evidence" value="ECO:0007669"/>
    <property type="project" value="InterPro"/>
</dbReference>
<dbReference type="KEGG" id="nti:DNFV4_00411"/>
<dbReference type="CDD" id="cd00156">
    <property type="entry name" value="REC"/>
    <property type="match status" value="1"/>
</dbReference>
<evidence type="ECO:0000259" key="3">
    <source>
        <dbReference type="PROSITE" id="PS50110"/>
    </source>
</evidence>
<dbReference type="PANTHER" id="PTHR44591">
    <property type="entry name" value="STRESS RESPONSE REGULATOR PROTEIN 1"/>
    <property type="match status" value="1"/>
</dbReference>
<dbReference type="RefSeq" id="WP_289267003.1">
    <property type="nucleotide sequence ID" value="NZ_OX365700.1"/>
</dbReference>
<feature type="modified residue" description="4-aspartylphosphate" evidence="2">
    <location>
        <position position="52"/>
    </location>
</feature>
<dbReference type="SMART" id="SM00448">
    <property type="entry name" value="REC"/>
    <property type="match status" value="1"/>
</dbReference>
<dbReference type="PROSITE" id="PS50110">
    <property type="entry name" value="RESPONSE_REGULATORY"/>
    <property type="match status" value="1"/>
</dbReference>
<dbReference type="EMBL" id="OX365700">
    <property type="protein sequence ID" value="CAI4029991.1"/>
    <property type="molecule type" value="Genomic_DNA"/>
</dbReference>
<protein>
    <submittedName>
        <fullName evidence="4">Response regulator</fullName>
    </submittedName>
</protein>
<dbReference type="InterPro" id="IPR001789">
    <property type="entry name" value="Sig_transdc_resp-reg_receiver"/>
</dbReference>
<evidence type="ECO:0000313" key="4">
    <source>
        <dbReference type="EMBL" id="CAI4029991.1"/>
    </source>
</evidence>
<reference evidence="4" key="1">
    <citation type="submission" date="2022-10" db="EMBL/GenBank/DDBJ databases">
        <authorList>
            <person name="Koch H."/>
        </authorList>
    </citation>
    <scope>NUCLEOTIDE SEQUENCE</scope>
    <source>
        <strain evidence="4">DNF</strain>
    </source>
</reference>
<evidence type="ECO:0000256" key="2">
    <source>
        <dbReference type="PROSITE-ProRule" id="PRU00169"/>
    </source>
</evidence>
<keyword evidence="1 2" id="KW-0597">Phosphoprotein</keyword>
<organism evidence="4 5">
    <name type="scientific">Nitrospira tepida</name>
    <dbReference type="NCBI Taxonomy" id="2973512"/>
    <lineage>
        <taxon>Bacteria</taxon>
        <taxon>Pseudomonadati</taxon>
        <taxon>Nitrospirota</taxon>
        <taxon>Nitrospiria</taxon>
        <taxon>Nitrospirales</taxon>
        <taxon>Nitrospiraceae</taxon>
        <taxon>Nitrospira</taxon>
    </lineage>
</organism>
<evidence type="ECO:0000256" key="1">
    <source>
        <dbReference type="ARBA" id="ARBA00022553"/>
    </source>
</evidence>
<feature type="domain" description="Response regulatory" evidence="3">
    <location>
        <begin position="3"/>
        <end position="121"/>
    </location>
</feature>
<dbReference type="Gene3D" id="3.40.50.2300">
    <property type="match status" value="1"/>
</dbReference>
<evidence type="ECO:0000313" key="5">
    <source>
        <dbReference type="Proteomes" id="UP001179121"/>
    </source>
</evidence>
<accession>A0AA86T1F2</accession>
<gene>
    <name evidence="4" type="ORF">DNFV4_00411</name>
</gene>